<protein>
    <recommendedName>
        <fullName evidence="1">4Fe-4S ferredoxin-type domain-containing protein</fullName>
    </recommendedName>
</protein>
<organism evidence="2 3">
    <name type="scientific">Desulfovibrio fairfieldensis</name>
    <dbReference type="NCBI Taxonomy" id="44742"/>
    <lineage>
        <taxon>Bacteria</taxon>
        <taxon>Pseudomonadati</taxon>
        <taxon>Thermodesulfobacteriota</taxon>
        <taxon>Desulfovibrionia</taxon>
        <taxon>Desulfovibrionales</taxon>
        <taxon>Desulfovibrionaceae</taxon>
        <taxon>Desulfovibrio</taxon>
    </lineage>
</organism>
<dbReference type="InterPro" id="IPR023210">
    <property type="entry name" value="NADP_OxRdtase_dom"/>
</dbReference>
<reference evidence="3" key="1">
    <citation type="submission" date="2016-02" db="EMBL/GenBank/DDBJ databases">
        <authorList>
            <person name="Holder M.E."/>
            <person name="Ajami N.J."/>
            <person name="Petrosino J.F."/>
        </authorList>
    </citation>
    <scope>NUCLEOTIDE SEQUENCE [LARGE SCALE GENOMIC DNA]</scope>
    <source>
        <strain evidence="3">CCUG 45958</strain>
    </source>
</reference>
<dbReference type="Pfam" id="PF13187">
    <property type="entry name" value="Fer4_9"/>
    <property type="match status" value="1"/>
</dbReference>
<dbReference type="EMBL" id="CP014229">
    <property type="protein sequence ID" value="AMD91562.1"/>
    <property type="molecule type" value="Genomic_DNA"/>
</dbReference>
<dbReference type="Gene3D" id="3.20.20.100">
    <property type="entry name" value="NADP-dependent oxidoreductase domain"/>
    <property type="match status" value="1"/>
</dbReference>
<dbReference type="PROSITE" id="PS51379">
    <property type="entry name" value="4FE4S_FER_2"/>
    <property type="match status" value="1"/>
</dbReference>
<evidence type="ECO:0000259" key="1">
    <source>
        <dbReference type="PROSITE" id="PS51379"/>
    </source>
</evidence>
<dbReference type="InterPro" id="IPR053135">
    <property type="entry name" value="AKR2_Oxidoreductase"/>
</dbReference>
<sequence length="353" mass="39384">MRLPLLPGSASAIDQVLTEAMVDRALAEGVNYFDTAFTYHKGISELLLGRILNKHPRESYFLADKLPLWTLKSRDEAEHMFKSQLKKCRVNYFDFYLLHGLNASLYARAEQLGIYAWLREKKEQGLVRHIGFSFHDSPEVFRQILDEHTWNFAQIQLNYVDWEACNAKWLYALLEERGLPAVIMEPVRGGSLANLPAEADTLLKAASGASPASWAIRYAASLPNVMVVLSGMSAMAHVEDNLATMKRFRPLSDDERAILQKVAAIYRASGDIPCTGCGYCSPCPHGVDIPGVFAAYNHRKRGDFALVYRAIPPTSQATACECCGHCLKHCPQHIDIPARLHDVVGFIDGKHPA</sequence>
<evidence type="ECO:0000313" key="3">
    <source>
        <dbReference type="Proteomes" id="UP000069241"/>
    </source>
</evidence>
<dbReference type="STRING" id="44742.AXF13_09380"/>
<dbReference type="Proteomes" id="UP000069241">
    <property type="component" value="Chromosome"/>
</dbReference>
<proteinExistence type="predicted"/>
<dbReference type="SUPFAM" id="SSF51430">
    <property type="entry name" value="NAD(P)-linked oxidoreductase"/>
    <property type="match status" value="1"/>
</dbReference>
<keyword evidence="3" id="KW-1185">Reference proteome</keyword>
<dbReference type="InterPro" id="IPR036812">
    <property type="entry name" value="NAD(P)_OxRdtase_dom_sf"/>
</dbReference>
<dbReference type="KEGG" id="dfi:AXF13_09380"/>
<accession>A0A0X8JMM4</accession>
<dbReference type="InterPro" id="IPR017896">
    <property type="entry name" value="4Fe4S_Fe-S-bd"/>
</dbReference>
<dbReference type="Pfam" id="PF00248">
    <property type="entry name" value="Aldo_ket_red"/>
    <property type="match status" value="1"/>
</dbReference>
<name>A0A0X8JMM4_9BACT</name>
<dbReference type="SUPFAM" id="SSF46548">
    <property type="entry name" value="alpha-helical ferredoxin"/>
    <property type="match status" value="1"/>
</dbReference>
<dbReference type="PANTHER" id="PTHR43312">
    <property type="entry name" value="D-THREO-ALDOSE 1-DEHYDROGENASE"/>
    <property type="match status" value="1"/>
</dbReference>
<dbReference type="PANTHER" id="PTHR43312:SF2">
    <property type="entry name" value="OXIDOREDUCTASE"/>
    <property type="match status" value="1"/>
</dbReference>
<gene>
    <name evidence="2" type="ORF">AXF13_09380</name>
</gene>
<dbReference type="CDD" id="cd19096">
    <property type="entry name" value="AKR_Fe-S_oxidoreductase"/>
    <property type="match status" value="1"/>
</dbReference>
<dbReference type="AlphaFoldDB" id="A0A0X8JMM4"/>
<evidence type="ECO:0000313" key="2">
    <source>
        <dbReference type="EMBL" id="AMD91562.1"/>
    </source>
</evidence>
<feature type="domain" description="4Fe-4S ferredoxin-type" evidence="1">
    <location>
        <begin position="311"/>
        <end position="339"/>
    </location>
</feature>